<dbReference type="PANTHER" id="PTHR14356:SF2">
    <property type="entry name" value="INTERLEUKIN-21"/>
    <property type="match status" value="1"/>
</dbReference>
<keyword evidence="3" id="KW-0202">Cytokine</keyword>
<keyword evidence="6" id="KW-1015">Disulfide bond</keyword>
<dbReference type="GO" id="GO:0005126">
    <property type="term" value="F:cytokine receptor binding"/>
    <property type="evidence" value="ECO:0007669"/>
    <property type="project" value="InterPro"/>
</dbReference>
<comment type="subcellular location">
    <subcellularLocation>
        <location evidence="1">Secreted</location>
    </subcellularLocation>
</comment>
<dbReference type="InterPro" id="IPR009079">
    <property type="entry name" value="4_helix_cytokine-like_core"/>
</dbReference>
<gene>
    <name evidence="11" type="primary">IL21</name>
</gene>
<evidence type="ECO:0000256" key="6">
    <source>
        <dbReference type="ARBA" id="ARBA00023157"/>
    </source>
</evidence>
<evidence type="ECO:0000256" key="2">
    <source>
        <dbReference type="ARBA" id="ARBA00006050"/>
    </source>
</evidence>
<dbReference type="SUPFAM" id="SSF47266">
    <property type="entry name" value="4-helical cytokines"/>
    <property type="match status" value="1"/>
</dbReference>
<dbReference type="eggNOG" id="ENOG502SES1">
    <property type="taxonomic scope" value="Eukaryota"/>
</dbReference>
<keyword evidence="5 9" id="KW-0732">Signal</keyword>
<protein>
    <recommendedName>
        <fullName evidence="7">Interleukin-21</fullName>
    </recommendedName>
</protein>
<sequence length="145" mass="16199">MQPRGLALATLCLLVVLREGAGALAGDPRLLARLQHLLGVVEQLSRLAPHLDPEDLPAPQDVRSHCERSAFSCFQTVQLKPAGSGGKQKSIQNFAKQLRRKLPGSRAQEEWRTCPSCDSYERKPPQEFLARLKALLQQMLHRRLS</sequence>
<evidence type="ECO:0000313" key="11">
    <source>
        <dbReference type="RefSeq" id="XP_016049469.1"/>
    </source>
</evidence>
<dbReference type="CTD" id="59067"/>
<keyword evidence="10" id="KW-1185">Reference proteome</keyword>
<comment type="similarity">
    <text evidence="2">Belongs to the IL-15/IL-21 family.</text>
</comment>
<dbReference type="PANTHER" id="PTHR14356">
    <property type="entry name" value="INTERLEUKIN-15-RELATED"/>
    <property type="match status" value="1"/>
</dbReference>
<dbReference type="GO" id="GO:0005125">
    <property type="term" value="F:cytokine activity"/>
    <property type="evidence" value="ECO:0007669"/>
    <property type="project" value="UniProtKB-KW"/>
</dbReference>
<name>A0A1S3WTH1_ERIEU</name>
<dbReference type="GO" id="GO:0045954">
    <property type="term" value="P:positive regulation of natural killer cell mediated cytotoxicity"/>
    <property type="evidence" value="ECO:0007669"/>
    <property type="project" value="TreeGrafter"/>
</dbReference>
<dbReference type="OrthoDB" id="9426569at2759"/>
<dbReference type="AlphaFoldDB" id="A0A1S3WTH1"/>
<dbReference type="InParanoid" id="A0A1S3WTH1"/>
<dbReference type="GO" id="GO:0006955">
    <property type="term" value="P:immune response"/>
    <property type="evidence" value="ECO:0007669"/>
    <property type="project" value="InterPro"/>
</dbReference>
<evidence type="ECO:0000256" key="3">
    <source>
        <dbReference type="ARBA" id="ARBA00022514"/>
    </source>
</evidence>
<evidence type="ECO:0000256" key="5">
    <source>
        <dbReference type="ARBA" id="ARBA00022729"/>
    </source>
</evidence>
<dbReference type="InterPro" id="IPR003443">
    <property type="entry name" value="IL-15/IL-21_fam"/>
</dbReference>
<comment type="function">
    <text evidence="8">Cytokine with immunoregulatory activity. May promote the transition between innate and adaptive immunity. Induces the production of IgG(1) and IgG(3) in B-cells. Implicated in the generation and maintenance of T follicular helper (Tfh) cells and the formation of germinal-centers. Together with IL6, control the early generation of Tfh cells and are critical for an effective antibody response to acute viral infection. May play a role in proliferation and maturation of natural killer (NK) cells in synergy with IL15. May regulate proliferation of mature B- and T-cells in response to activating stimuli. In synergy with IL15 and IL18 stimulates interferon gamma production in T-cells and NK cells. During T-cell mediated immune response may inhibit dendritic cells (DC) activation and maturation.</text>
</comment>
<reference evidence="11" key="1">
    <citation type="submission" date="2025-08" db="UniProtKB">
        <authorList>
            <consortium name="RefSeq"/>
        </authorList>
    </citation>
    <scope>IDENTIFICATION</scope>
</reference>
<feature type="chain" id="PRO_5010350007" description="Interleukin-21" evidence="9">
    <location>
        <begin position="24"/>
        <end position="145"/>
    </location>
</feature>
<dbReference type="GO" id="GO:0005615">
    <property type="term" value="C:extracellular space"/>
    <property type="evidence" value="ECO:0007669"/>
    <property type="project" value="UniProtKB-KW"/>
</dbReference>
<dbReference type="Gene3D" id="1.20.1250.70">
    <property type="entry name" value="Interleukin-15/Interleukin-21"/>
    <property type="match status" value="1"/>
</dbReference>
<keyword evidence="4" id="KW-0964">Secreted</keyword>
<evidence type="ECO:0000256" key="7">
    <source>
        <dbReference type="ARBA" id="ARBA00039957"/>
    </source>
</evidence>
<evidence type="ECO:0000256" key="8">
    <source>
        <dbReference type="ARBA" id="ARBA00045924"/>
    </source>
</evidence>
<evidence type="ECO:0000256" key="9">
    <source>
        <dbReference type="SAM" id="SignalP"/>
    </source>
</evidence>
<evidence type="ECO:0000313" key="10">
    <source>
        <dbReference type="Proteomes" id="UP001652624"/>
    </source>
</evidence>
<dbReference type="RefSeq" id="XP_016049469.1">
    <property type="nucleotide sequence ID" value="XM_016193983.2"/>
</dbReference>
<evidence type="ECO:0000256" key="4">
    <source>
        <dbReference type="ARBA" id="ARBA00022525"/>
    </source>
</evidence>
<evidence type="ECO:0000256" key="1">
    <source>
        <dbReference type="ARBA" id="ARBA00004613"/>
    </source>
</evidence>
<dbReference type="GeneID" id="103125562"/>
<organism evidence="10 11">
    <name type="scientific">Erinaceus europaeus</name>
    <name type="common">Western European hedgehog</name>
    <dbReference type="NCBI Taxonomy" id="9365"/>
    <lineage>
        <taxon>Eukaryota</taxon>
        <taxon>Metazoa</taxon>
        <taxon>Chordata</taxon>
        <taxon>Craniata</taxon>
        <taxon>Vertebrata</taxon>
        <taxon>Euteleostomi</taxon>
        <taxon>Mammalia</taxon>
        <taxon>Eutheria</taxon>
        <taxon>Laurasiatheria</taxon>
        <taxon>Eulipotyphla</taxon>
        <taxon>Erinaceidae</taxon>
        <taxon>Erinaceinae</taxon>
        <taxon>Erinaceus</taxon>
    </lineage>
</organism>
<feature type="signal peptide" evidence="9">
    <location>
        <begin position="1"/>
        <end position="23"/>
    </location>
</feature>
<proteinExistence type="inferred from homology"/>
<dbReference type="Proteomes" id="UP001652624">
    <property type="component" value="Chromosome 19"/>
</dbReference>
<accession>A0A1S3WTH1</accession>